<feature type="chain" id="PRO_5002476100" evidence="2">
    <location>
        <begin position="23"/>
        <end position="71"/>
    </location>
</feature>
<dbReference type="Proteomes" id="UP000033452">
    <property type="component" value="Unassembled WGS sequence"/>
</dbReference>
<organism evidence="3 4">
    <name type="scientific">Pseudoalteromonas rubra</name>
    <dbReference type="NCBI Taxonomy" id="43658"/>
    <lineage>
        <taxon>Bacteria</taxon>
        <taxon>Pseudomonadati</taxon>
        <taxon>Pseudomonadota</taxon>
        <taxon>Gammaproteobacteria</taxon>
        <taxon>Alteromonadales</taxon>
        <taxon>Pseudoalteromonadaceae</taxon>
        <taxon>Pseudoalteromonas</taxon>
    </lineage>
</organism>
<feature type="signal peptide" evidence="2">
    <location>
        <begin position="1"/>
        <end position="22"/>
    </location>
</feature>
<comment type="caution">
    <text evidence="3">The sequence shown here is derived from an EMBL/GenBank/DDBJ whole genome shotgun (WGS) entry which is preliminary data.</text>
</comment>
<dbReference type="PATRIC" id="fig|43658.5.peg.709"/>
<evidence type="ECO:0000313" key="3">
    <source>
        <dbReference type="EMBL" id="KJZ12124.1"/>
    </source>
</evidence>
<keyword evidence="4" id="KW-1185">Reference proteome</keyword>
<protein>
    <submittedName>
        <fullName evidence="3">Uncharacterized protein</fullName>
    </submittedName>
</protein>
<keyword evidence="2" id="KW-0732">Signal</keyword>
<feature type="region of interest" description="Disordered" evidence="1">
    <location>
        <begin position="39"/>
        <end position="71"/>
    </location>
</feature>
<reference evidence="3 4" key="1">
    <citation type="journal article" date="2015" name="BMC Genomics">
        <title>Genome mining reveals unlocked bioactive potential of marine Gram-negative bacteria.</title>
        <authorList>
            <person name="Machado H."/>
            <person name="Sonnenschein E.C."/>
            <person name="Melchiorsen J."/>
            <person name="Gram L."/>
        </authorList>
    </citation>
    <scope>NUCLEOTIDE SEQUENCE [LARGE SCALE GENOMIC DNA]</scope>
    <source>
        <strain evidence="3 4">S2471</strain>
    </source>
</reference>
<evidence type="ECO:0000313" key="4">
    <source>
        <dbReference type="Proteomes" id="UP000033452"/>
    </source>
</evidence>
<proteinExistence type="predicted"/>
<evidence type="ECO:0000256" key="2">
    <source>
        <dbReference type="SAM" id="SignalP"/>
    </source>
</evidence>
<dbReference type="EMBL" id="JXYA01000006">
    <property type="protein sequence ID" value="KJZ12124.1"/>
    <property type="molecule type" value="Genomic_DNA"/>
</dbReference>
<name>A0A0F4QXR1_9GAMM</name>
<evidence type="ECO:0000256" key="1">
    <source>
        <dbReference type="SAM" id="MobiDB-lite"/>
    </source>
</evidence>
<gene>
    <name evidence="3" type="ORF">TW77_03390</name>
</gene>
<feature type="compositionally biased region" description="Basic and acidic residues" evidence="1">
    <location>
        <begin position="59"/>
        <end position="71"/>
    </location>
</feature>
<dbReference type="AlphaFoldDB" id="A0A0F4QXR1"/>
<sequence>MQVKRTGLTVLLLATIGITFFAANDNRLTNNQQTTEAKPATVKNAMSNRSQKWGAVIKPRPDTQPRTEKAK</sequence>
<accession>A0A0F4QXR1</accession>